<sequence>MATNKSVHLLMACTGQPLTVPPSVCAVSMVATGDNNDSGTDNNSKGDEGNQINWVKDDDDYDVKQGSLDQASLTSDHQPDPPQHGTSTGFCTRKGAQAL</sequence>
<comment type="caution">
    <text evidence="2">The sequence shown here is derived from an EMBL/GenBank/DDBJ whole genome shotgun (WGS) entry which is preliminary data.</text>
</comment>
<evidence type="ECO:0000256" key="1">
    <source>
        <dbReference type="SAM" id="MobiDB-lite"/>
    </source>
</evidence>
<keyword evidence="3" id="KW-1185">Reference proteome</keyword>
<feature type="region of interest" description="Disordered" evidence="1">
    <location>
        <begin position="30"/>
        <end position="99"/>
    </location>
</feature>
<dbReference type="Proteomes" id="UP000054564">
    <property type="component" value="Unassembled WGS sequence"/>
</dbReference>
<dbReference type="AlphaFoldDB" id="A0A0L0VPI9"/>
<gene>
    <name evidence="2" type="ORF">PSTG_05559</name>
</gene>
<evidence type="ECO:0000313" key="3">
    <source>
        <dbReference type="Proteomes" id="UP000054564"/>
    </source>
</evidence>
<organism evidence="2 3">
    <name type="scientific">Puccinia striiformis f. sp. tritici PST-78</name>
    <dbReference type="NCBI Taxonomy" id="1165861"/>
    <lineage>
        <taxon>Eukaryota</taxon>
        <taxon>Fungi</taxon>
        <taxon>Dikarya</taxon>
        <taxon>Basidiomycota</taxon>
        <taxon>Pucciniomycotina</taxon>
        <taxon>Pucciniomycetes</taxon>
        <taxon>Pucciniales</taxon>
        <taxon>Pucciniaceae</taxon>
        <taxon>Puccinia</taxon>
    </lineage>
</organism>
<feature type="compositionally biased region" description="Low complexity" evidence="1">
    <location>
        <begin position="32"/>
        <end position="43"/>
    </location>
</feature>
<evidence type="ECO:0000313" key="2">
    <source>
        <dbReference type="EMBL" id="KNF01203.1"/>
    </source>
</evidence>
<accession>A0A0L0VPI9</accession>
<dbReference type="EMBL" id="AJIL01000031">
    <property type="protein sequence ID" value="KNF01203.1"/>
    <property type="molecule type" value="Genomic_DNA"/>
</dbReference>
<protein>
    <submittedName>
        <fullName evidence="2">Uncharacterized protein</fullName>
    </submittedName>
</protein>
<proteinExistence type="predicted"/>
<feature type="compositionally biased region" description="Polar residues" evidence="1">
    <location>
        <begin position="67"/>
        <end position="76"/>
    </location>
</feature>
<reference evidence="3" key="1">
    <citation type="submission" date="2014-03" db="EMBL/GenBank/DDBJ databases">
        <title>The Genome Sequence of Puccinia striiformis f. sp. tritici PST-78.</title>
        <authorList>
            <consortium name="The Broad Institute Genome Sequencing Platform"/>
            <person name="Cuomo C."/>
            <person name="Hulbert S."/>
            <person name="Chen X."/>
            <person name="Walker B."/>
            <person name="Young S.K."/>
            <person name="Zeng Q."/>
            <person name="Gargeya S."/>
            <person name="Fitzgerald M."/>
            <person name="Haas B."/>
            <person name="Abouelleil A."/>
            <person name="Alvarado L."/>
            <person name="Arachchi H.M."/>
            <person name="Berlin A.M."/>
            <person name="Chapman S.B."/>
            <person name="Goldberg J."/>
            <person name="Griggs A."/>
            <person name="Gujja S."/>
            <person name="Hansen M."/>
            <person name="Howarth C."/>
            <person name="Imamovic A."/>
            <person name="Larimer J."/>
            <person name="McCowan C."/>
            <person name="Montmayeur A."/>
            <person name="Murphy C."/>
            <person name="Neiman D."/>
            <person name="Pearson M."/>
            <person name="Priest M."/>
            <person name="Roberts A."/>
            <person name="Saif S."/>
            <person name="Shea T."/>
            <person name="Sisk P."/>
            <person name="Sykes S."/>
            <person name="Wortman J."/>
            <person name="Nusbaum C."/>
            <person name="Birren B."/>
        </authorList>
    </citation>
    <scope>NUCLEOTIDE SEQUENCE [LARGE SCALE GENOMIC DNA]</scope>
    <source>
        <strain evidence="3">race PST-78</strain>
    </source>
</reference>
<name>A0A0L0VPI9_9BASI</name>